<dbReference type="Proteomes" id="UP001174691">
    <property type="component" value="Unassembled WGS sequence"/>
</dbReference>
<name>A0AA38RRG3_9PEZI</name>
<comment type="caution">
    <text evidence="1">The sequence shown here is derived from an EMBL/GenBank/DDBJ whole genome shotgun (WGS) entry which is preliminary data.</text>
</comment>
<keyword evidence="2" id="KW-1185">Reference proteome</keyword>
<protein>
    <submittedName>
        <fullName evidence="1">Uncharacterized protein</fullName>
    </submittedName>
</protein>
<dbReference type="EMBL" id="JANBVN010000158">
    <property type="protein sequence ID" value="KAJ9137587.1"/>
    <property type="molecule type" value="Genomic_DNA"/>
</dbReference>
<sequence length="94" mass="9809">MFSCTKGLLKAYKKFSAEVGGPLFKPQVALAAQEDLNVGSYCLGLVKVETPATMGYLGLNGKILKHLRPVGLGNDGITIWYHQGAGVGGAGDVT</sequence>
<gene>
    <name evidence="1" type="ORF">NKR19_g8173</name>
</gene>
<proteinExistence type="predicted"/>
<accession>A0AA38RRG3</accession>
<evidence type="ECO:0000313" key="2">
    <source>
        <dbReference type="Proteomes" id="UP001174691"/>
    </source>
</evidence>
<dbReference type="AlphaFoldDB" id="A0AA38RRG3"/>
<reference evidence="1" key="1">
    <citation type="submission" date="2022-07" db="EMBL/GenBank/DDBJ databases">
        <title>Fungi with potential for degradation of polypropylene.</title>
        <authorList>
            <person name="Gostincar C."/>
        </authorList>
    </citation>
    <scope>NUCLEOTIDE SEQUENCE</scope>
    <source>
        <strain evidence="1">EXF-13287</strain>
    </source>
</reference>
<evidence type="ECO:0000313" key="1">
    <source>
        <dbReference type="EMBL" id="KAJ9137587.1"/>
    </source>
</evidence>
<organism evidence="1 2">
    <name type="scientific">Coniochaeta hoffmannii</name>
    <dbReference type="NCBI Taxonomy" id="91930"/>
    <lineage>
        <taxon>Eukaryota</taxon>
        <taxon>Fungi</taxon>
        <taxon>Dikarya</taxon>
        <taxon>Ascomycota</taxon>
        <taxon>Pezizomycotina</taxon>
        <taxon>Sordariomycetes</taxon>
        <taxon>Sordariomycetidae</taxon>
        <taxon>Coniochaetales</taxon>
        <taxon>Coniochaetaceae</taxon>
        <taxon>Coniochaeta</taxon>
    </lineage>
</organism>